<evidence type="ECO:0000313" key="2">
    <source>
        <dbReference type="EMBL" id="OYD08375.1"/>
    </source>
</evidence>
<comment type="caution">
    <text evidence="2">The sequence shown here is derived from an EMBL/GenBank/DDBJ whole genome shotgun (WGS) entry which is preliminary data.</text>
</comment>
<keyword evidence="1" id="KW-1133">Transmembrane helix</keyword>
<dbReference type="OrthoDB" id="5459053at2"/>
<keyword evidence="1" id="KW-0472">Membrane</keyword>
<dbReference type="PANTHER" id="PTHR35531:SF1">
    <property type="entry name" value="INNER MEMBRANE PROTEIN YBCI-RELATED"/>
    <property type="match status" value="1"/>
</dbReference>
<dbReference type="PANTHER" id="PTHR35531">
    <property type="entry name" value="INNER MEMBRANE PROTEIN YBCI-RELATED"/>
    <property type="match status" value="1"/>
</dbReference>
<protein>
    <recommendedName>
        <fullName evidence="4">Metal-dependent hydrolase</fullName>
    </recommendedName>
</protein>
<evidence type="ECO:0000256" key="1">
    <source>
        <dbReference type="SAM" id="Phobius"/>
    </source>
</evidence>
<accession>A0A235B9W6</accession>
<organism evidence="2 3">
    <name type="scientific">Paludifilum halophilum</name>
    <dbReference type="NCBI Taxonomy" id="1642702"/>
    <lineage>
        <taxon>Bacteria</taxon>
        <taxon>Bacillati</taxon>
        <taxon>Bacillota</taxon>
        <taxon>Bacilli</taxon>
        <taxon>Bacillales</taxon>
        <taxon>Thermoactinomycetaceae</taxon>
        <taxon>Paludifilum</taxon>
    </lineage>
</organism>
<dbReference type="AlphaFoldDB" id="A0A235B9W6"/>
<feature type="transmembrane region" description="Helical" evidence="1">
    <location>
        <begin position="153"/>
        <end position="174"/>
    </location>
</feature>
<feature type="transmembrane region" description="Helical" evidence="1">
    <location>
        <begin position="195"/>
        <end position="213"/>
    </location>
</feature>
<name>A0A235B9W6_9BACL</name>
<keyword evidence="3" id="KW-1185">Reference proteome</keyword>
<dbReference type="EMBL" id="NOWF01000003">
    <property type="protein sequence ID" value="OYD08375.1"/>
    <property type="molecule type" value="Genomic_DNA"/>
</dbReference>
<dbReference type="Proteomes" id="UP000215459">
    <property type="component" value="Unassembled WGS sequence"/>
</dbReference>
<proteinExistence type="predicted"/>
<feature type="transmembrane region" description="Helical" evidence="1">
    <location>
        <begin position="79"/>
        <end position="98"/>
    </location>
</feature>
<sequence>MQSKPNICWCLWEREGSLMTGNTHFSLGVAAGAIVVGATGAGESVGATVATVAIASFGSLLPDIDEDGSMLNNLLFRSIKYRSAALSILGAIAILLTVLKGLDLWVLLSGIYAMAVAFIPHRSFTHSLLSLLIVSGITLMANPDYVWAMAAGYVSHLLADAMTAGGIPLLWPWKKRLGVKKLGLYIRSGDKVDKMTGKVAMYAGSIVLIWLVFQDASFASAPGYTKDPLEAVRGYFPF</sequence>
<evidence type="ECO:0008006" key="4">
    <source>
        <dbReference type="Google" id="ProtNLM"/>
    </source>
</evidence>
<evidence type="ECO:0000313" key="3">
    <source>
        <dbReference type="Proteomes" id="UP000215459"/>
    </source>
</evidence>
<dbReference type="InterPro" id="IPR007404">
    <property type="entry name" value="YdjM-like"/>
</dbReference>
<keyword evidence="1" id="KW-0812">Transmembrane</keyword>
<dbReference type="Pfam" id="PF04307">
    <property type="entry name" value="YdjM"/>
    <property type="match status" value="1"/>
</dbReference>
<reference evidence="2 3" key="1">
    <citation type="submission" date="2017-07" db="EMBL/GenBank/DDBJ databases">
        <title>The genome sequence of Paludifilum halophilum highlights mechanisms for microbial adaptation to high salt environemnts.</title>
        <authorList>
            <person name="Belbahri L."/>
        </authorList>
    </citation>
    <scope>NUCLEOTIDE SEQUENCE [LARGE SCALE GENOMIC DNA]</scope>
    <source>
        <strain evidence="2 3">DSM 102817</strain>
    </source>
</reference>
<gene>
    <name evidence="2" type="ORF">CHM34_05925</name>
</gene>